<reference evidence="2" key="1">
    <citation type="submission" date="2011-07" db="EMBL/GenBank/DDBJ databases">
        <authorList>
            <consortium name="Caenorhabditis brenneri Sequencing and Analysis Consortium"/>
            <person name="Wilson R.K."/>
        </authorList>
    </citation>
    <scope>NUCLEOTIDE SEQUENCE [LARGE SCALE GENOMIC DNA]</scope>
    <source>
        <strain evidence="2">PB2801</strain>
    </source>
</reference>
<protein>
    <recommendedName>
        <fullName evidence="3">FAM86 N-terminal domain-containing protein</fullName>
    </recommendedName>
</protein>
<keyword evidence="2" id="KW-1185">Reference proteome</keyword>
<dbReference type="InterPro" id="IPR019410">
    <property type="entry name" value="Methyltransf_16"/>
</dbReference>
<organism evidence="2">
    <name type="scientific">Caenorhabditis brenneri</name>
    <name type="common">Nematode worm</name>
    <dbReference type="NCBI Taxonomy" id="135651"/>
    <lineage>
        <taxon>Eukaryota</taxon>
        <taxon>Metazoa</taxon>
        <taxon>Ecdysozoa</taxon>
        <taxon>Nematoda</taxon>
        <taxon>Chromadorea</taxon>
        <taxon>Rhabditida</taxon>
        <taxon>Rhabditina</taxon>
        <taxon>Rhabditomorpha</taxon>
        <taxon>Rhabditoidea</taxon>
        <taxon>Rhabditidae</taxon>
        <taxon>Peloderinae</taxon>
        <taxon>Caenorhabditis</taxon>
    </lineage>
</organism>
<dbReference type="SUPFAM" id="SSF53335">
    <property type="entry name" value="S-adenosyl-L-methionine-dependent methyltransferases"/>
    <property type="match status" value="1"/>
</dbReference>
<dbReference type="GO" id="GO:0032991">
    <property type="term" value="C:protein-containing complex"/>
    <property type="evidence" value="ECO:0007669"/>
    <property type="project" value="TreeGrafter"/>
</dbReference>
<gene>
    <name evidence="1" type="ORF">CAEBREN_09221</name>
</gene>
<dbReference type="Pfam" id="PF10294">
    <property type="entry name" value="Methyltransf_16"/>
    <property type="match status" value="1"/>
</dbReference>
<dbReference type="AlphaFoldDB" id="G0NB36"/>
<dbReference type="CDD" id="cd02440">
    <property type="entry name" value="AdoMet_MTases"/>
    <property type="match status" value="1"/>
</dbReference>
<dbReference type="OrthoDB" id="275715at2759"/>
<dbReference type="eggNOG" id="KOG2497">
    <property type="taxonomic scope" value="Eukaryota"/>
</dbReference>
<dbReference type="InterPro" id="IPR029063">
    <property type="entry name" value="SAM-dependent_MTases_sf"/>
</dbReference>
<evidence type="ECO:0000313" key="1">
    <source>
        <dbReference type="EMBL" id="EGT56738.1"/>
    </source>
</evidence>
<sequence length="413" mass="47496">MVSHTQDPNTFLLIPHILSEQKLRTSKRCQESEKLNETDQSEKEIIEFKRFFCSASKIPDDLLRKIVKRCKEEPHFAEKMSENVCLEDKISFSQARFLQVFNCKIVTSHKIRYQFQVNVIKLLISELEKDGVAVPDSIFDRLGDLMGMKEGKYVERLYLTESGNEVLSKFTESVNQLSMGTTGLAVWQASADLANLFRLIPSKEYKRVVELGSGCGVSGISVAKLSDCQVVLTDYDDNVLELLKENALKNDLMSEKDDPSRNQAKIRCLDWCDFDFTEWKESADLIIAADSRIFDKYAYLYEKYSFSGLWNLIQNVVYDTALLASLCNVLRLLLRHSKAAIVACTRRNENSIECFEHHLKCTNLEIVERFEYENGTFRLDDNSSCSFPTIFPFFSTLKTPTIFYNIQPKNKLV</sequence>
<dbReference type="Proteomes" id="UP000008068">
    <property type="component" value="Unassembled WGS sequence"/>
</dbReference>
<dbReference type="HOGENOM" id="CLU_038942_0_1_1"/>
<dbReference type="FunCoup" id="G0NB36">
    <property type="interactions" value="1781"/>
</dbReference>
<dbReference type="PANTHER" id="PTHR14614:SF130">
    <property type="entry name" value="PROTEIN-LYSINE N-METHYLTRANSFERASE EEF2KMT"/>
    <property type="match status" value="1"/>
</dbReference>
<evidence type="ECO:0000313" key="2">
    <source>
        <dbReference type="Proteomes" id="UP000008068"/>
    </source>
</evidence>
<dbReference type="Gene3D" id="3.40.50.150">
    <property type="entry name" value="Vaccinia Virus protein VP39"/>
    <property type="match status" value="1"/>
</dbReference>
<dbReference type="STRING" id="135651.G0NB36"/>
<dbReference type="PANTHER" id="PTHR14614">
    <property type="entry name" value="HEPATOCELLULAR CARCINOMA-ASSOCIATED ANTIGEN"/>
    <property type="match status" value="1"/>
</dbReference>
<name>G0NB36_CAEBE</name>
<dbReference type="OMA" id="CWQASCD"/>
<evidence type="ECO:0008006" key="3">
    <source>
        <dbReference type="Google" id="ProtNLM"/>
    </source>
</evidence>
<proteinExistence type="predicted"/>
<dbReference type="EMBL" id="GL379856">
    <property type="protein sequence ID" value="EGT56738.1"/>
    <property type="molecule type" value="Genomic_DNA"/>
</dbReference>
<accession>G0NB36</accession>
<dbReference type="InParanoid" id="G0NB36"/>